<dbReference type="Proteomes" id="UP000028781">
    <property type="component" value="Chromosome"/>
</dbReference>
<proteinExistence type="predicted"/>
<gene>
    <name evidence="1" type="ORF">JH146_1422</name>
</gene>
<dbReference type="KEGG" id="mjh:JH146_1422"/>
<evidence type="ECO:0000313" key="1">
    <source>
        <dbReference type="EMBL" id="AIJ06264.1"/>
    </source>
</evidence>
<dbReference type="EMBL" id="CP009149">
    <property type="protein sequence ID" value="AIJ06264.1"/>
    <property type="molecule type" value="Genomic_DNA"/>
</dbReference>
<sequence length="49" mass="5821">MQQIKEVYNGIITISRNGIEKRELMWNDYLCVGCGICRVVYWEKLDLLL</sequence>
<dbReference type="STRING" id="1301915.JH146_1422"/>
<evidence type="ECO:0000313" key="2">
    <source>
        <dbReference type="Proteomes" id="UP000028781"/>
    </source>
</evidence>
<dbReference type="AlphaFoldDB" id="A0A076LKT3"/>
<name>A0A076LKT3_9EURY</name>
<dbReference type="HOGENOM" id="CLU_3130838_0_0_2"/>
<accession>A0A076LKT3</accession>
<protein>
    <submittedName>
        <fullName evidence="1">4Fe-4S ferredoxin</fullName>
    </submittedName>
</protein>
<reference evidence="1 2" key="1">
    <citation type="journal article" date="2015" name="Int. J. Syst. Evol. Microbiol.">
        <title>M ethanocaldococcus bathoardescens sp. nov., a hyperthermophilic methanogen isolated from a volcanically active deep-sea hydrothermal vent.</title>
        <authorList>
            <person name="Stewart L.C."/>
            <person name="Jung J.H."/>
            <person name="Kim Y.T."/>
            <person name="Kwon S.W."/>
            <person name="Park C.S."/>
            <person name="Holden J.F."/>
        </authorList>
    </citation>
    <scope>NUCLEOTIDE SEQUENCE [LARGE SCALE GENOMIC DNA]</scope>
    <source>
        <strain evidence="1 2">JH146</strain>
    </source>
</reference>
<keyword evidence="2" id="KW-1185">Reference proteome</keyword>
<organism evidence="1 2">
    <name type="scientific">Methanocaldococcus bathoardescens</name>
    <dbReference type="NCBI Taxonomy" id="1301915"/>
    <lineage>
        <taxon>Archaea</taxon>
        <taxon>Methanobacteriati</taxon>
        <taxon>Methanobacteriota</taxon>
        <taxon>Methanomada group</taxon>
        <taxon>Methanococci</taxon>
        <taxon>Methanococcales</taxon>
        <taxon>Methanocaldococcaceae</taxon>
        <taxon>Methanocaldococcus</taxon>
    </lineage>
</organism>